<dbReference type="Proteomes" id="UP000076643">
    <property type="component" value="Unassembled WGS sequence"/>
</dbReference>
<gene>
    <name evidence="1" type="ORF">N475_15560</name>
</gene>
<name>A0A166WSZ5_9GAMM</name>
<dbReference type="RefSeq" id="WP_063365295.1">
    <property type="nucleotide sequence ID" value="NZ_AQHB01000046.1"/>
</dbReference>
<reference evidence="1 2" key="1">
    <citation type="submission" date="2013-07" db="EMBL/GenBank/DDBJ databases">
        <title>Comparative Genomic and Metabolomic Analysis of Twelve Strains of Pseudoalteromonas luteoviolacea.</title>
        <authorList>
            <person name="Vynne N.G."/>
            <person name="Mansson M."/>
            <person name="Gram L."/>
        </authorList>
    </citation>
    <scope>NUCLEOTIDE SEQUENCE [LARGE SCALE GENOMIC DNA]</scope>
    <source>
        <strain evidence="1 2">DSM 6061</strain>
    </source>
</reference>
<evidence type="ECO:0000313" key="1">
    <source>
        <dbReference type="EMBL" id="KZN38043.1"/>
    </source>
</evidence>
<evidence type="ECO:0000313" key="2">
    <source>
        <dbReference type="Proteomes" id="UP000076643"/>
    </source>
</evidence>
<keyword evidence="2" id="KW-1185">Reference proteome</keyword>
<accession>A0A166WSZ5</accession>
<sequence length="119" mass="13642">MVMTAAIEKQLSTNAARMLYTLRDANWEVLVVEQDFSDWDLYQKWEIASARENKGFVLVLWFFKHEGKFDGMDRVIVSGIGDKKPSAYDTSTVLDLDGNQFDKLLDTFMDALHSLRIAS</sequence>
<organism evidence="1 2">
    <name type="scientific">Pseudoalteromonas luteoviolacea DSM 6061</name>
    <dbReference type="NCBI Taxonomy" id="1365250"/>
    <lineage>
        <taxon>Bacteria</taxon>
        <taxon>Pseudomonadati</taxon>
        <taxon>Pseudomonadota</taxon>
        <taxon>Gammaproteobacteria</taxon>
        <taxon>Alteromonadales</taxon>
        <taxon>Pseudoalteromonadaceae</taxon>
        <taxon>Pseudoalteromonas</taxon>
    </lineage>
</organism>
<dbReference type="PATRIC" id="fig|1365250.3.peg.2345"/>
<comment type="caution">
    <text evidence="1">The sequence shown here is derived from an EMBL/GenBank/DDBJ whole genome shotgun (WGS) entry which is preliminary data.</text>
</comment>
<dbReference type="AlphaFoldDB" id="A0A166WSZ5"/>
<dbReference type="EMBL" id="AUYB01000102">
    <property type="protein sequence ID" value="KZN38043.1"/>
    <property type="molecule type" value="Genomic_DNA"/>
</dbReference>
<proteinExistence type="predicted"/>
<protein>
    <submittedName>
        <fullName evidence="1">Uncharacterized protein</fullName>
    </submittedName>
</protein>